<evidence type="ECO:0000256" key="8">
    <source>
        <dbReference type="SAM" id="MobiDB-lite"/>
    </source>
</evidence>
<evidence type="ECO:0000256" key="1">
    <source>
        <dbReference type="ARBA" id="ARBA00004141"/>
    </source>
</evidence>
<reference evidence="12 13" key="1">
    <citation type="submission" date="2024-08" db="EMBL/GenBank/DDBJ databases">
        <authorList>
            <person name="Will J Nash"/>
            <person name="Angela Man"/>
            <person name="Seanna McTaggart"/>
            <person name="Kendall Baker"/>
            <person name="Tom Barker"/>
            <person name="Leah Catchpole"/>
            <person name="Alex Durrant"/>
            <person name="Karim Gharbi"/>
            <person name="Naomi Irish"/>
            <person name="Gemy Kaithakottil"/>
            <person name="Debby Ku"/>
            <person name="Aaliyah Providence"/>
            <person name="Felix Shaw"/>
            <person name="David Swarbreck"/>
            <person name="Chris Watkins"/>
            <person name="Ann M. McCartney"/>
            <person name="Giulio Formenti"/>
            <person name="Alice Mouton"/>
            <person name="Noel Vella"/>
            <person name="Bjorn M von Reumont"/>
            <person name="Adriana Vella"/>
            <person name="Wilfried Haerty"/>
        </authorList>
    </citation>
    <scope>NUCLEOTIDE SEQUENCE [LARGE SCALE GENOMIC DNA]</scope>
</reference>
<feature type="transmembrane region" description="Helical" evidence="9">
    <location>
        <begin position="1071"/>
        <end position="1093"/>
    </location>
</feature>
<keyword evidence="7 9" id="KW-0472">Membrane</keyword>
<proteinExistence type="predicted"/>
<dbReference type="PANTHER" id="PTHR24223:SF415">
    <property type="entry name" value="FI20190P1"/>
    <property type="match status" value="1"/>
</dbReference>
<comment type="caution">
    <text evidence="12">The sequence shown here is derived from an EMBL/GenBank/DDBJ whole genome shotgun (WGS) entry which is preliminary data.</text>
</comment>
<evidence type="ECO:0000313" key="12">
    <source>
        <dbReference type="EMBL" id="CAL7941693.1"/>
    </source>
</evidence>
<evidence type="ECO:0000259" key="11">
    <source>
        <dbReference type="PROSITE" id="PS50929"/>
    </source>
</evidence>
<dbReference type="PANTHER" id="PTHR24223">
    <property type="entry name" value="ATP-BINDING CASSETTE SUB-FAMILY C"/>
    <property type="match status" value="1"/>
</dbReference>
<feature type="transmembrane region" description="Helical" evidence="9">
    <location>
        <begin position="932"/>
        <end position="952"/>
    </location>
</feature>
<feature type="region of interest" description="Disordered" evidence="8">
    <location>
        <begin position="731"/>
        <end position="755"/>
    </location>
</feature>
<evidence type="ECO:0000256" key="5">
    <source>
        <dbReference type="ARBA" id="ARBA00022840"/>
    </source>
</evidence>
<dbReference type="InterPro" id="IPR017871">
    <property type="entry name" value="ABC_transporter-like_CS"/>
</dbReference>
<dbReference type="PROSITE" id="PS50893">
    <property type="entry name" value="ABC_TRANSPORTER_2"/>
    <property type="match status" value="2"/>
</dbReference>
<feature type="domain" description="ABC transmembrane type-1" evidence="11">
    <location>
        <begin position="787"/>
        <end position="1101"/>
    </location>
</feature>
<dbReference type="CDD" id="cd03250">
    <property type="entry name" value="ABCC_MRP_domain1"/>
    <property type="match status" value="1"/>
</dbReference>
<dbReference type="Gene3D" id="3.40.50.300">
    <property type="entry name" value="P-loop containing nucleotide triphosphate hydrolases"/>
    <property type="match status" value="2"/>
</dbReference>
<feature type="transmembrane region" description="Helical" evidence="9">
    <location>
        <begin position="775"/>
        <end position="798"/>
    </location>
</feature>
<keyword evidence="2" id="KW-0813">Transport</keyword>
<dbReference type="InterPro" id="IPR036640">
    <property type="entry name" value="ABC1_TM_sf"/>
</dbReference>
<evidence type="ECO:0000256" key="3">
    <source>
        <dbReference type="ARBA" id="ARBA00022692"/>
    </source>
</evidence>
<keyword evidence="6 9" id="KW-1133">Transmembrane helix</keyword>
<keyword evidence="13" id="KW-1185">Reference proteome</keyword>
<keyword evidence="5" id="KW-0067">ATP-binding</keyword>
<feature type="transmembrane region" description="Helical" evidence="9">
    <location>
        <begin position="251"/>
        <end position="273"/>
    </location>
</feature>
<evidence type="ECO:0000313" key="13">
    <source>
        <dbReference type="Proteomes" id="UP001642520"/>
    </source>
</evidence>
<dbReference type="InterPro" id="IPR027417">
    <property type="entry name" value="P-loop_NTPase"/>
</dbReference>
<feature type="domain" description="ABC transporter" evidence="10">
    <location>
        <begin position="1137"/>
        <end position="1366"/>
    </location>
</feature>
<evidence type="ECO:0000256" key="9">
    <source>
        <dbReference type="SAM" id="Phobius"/>
    </source>
</evidence>
<dbReference type="SMART" id="SM00382">
    <property type="entry name" value="AAA"/>
    <property type="match status" value="2"/>
</dbReference>
<feature type="transmembrane region" description="Helical" evidence="9">
    <location>
        <begin position="151"/>
        <end position="172"/>
    </location>
</feature>
<feature type="transmembrane region" description="Helical" evidence="9">
    <location>
        <begin position="334"/>
        <end position="357"/>
    </location>
</feature>
<dbReference type="SUPFAM" id="SSF52540">
    <property type="entry name" value="P-loop containing nucleoside triphosphate hydrolases"/>
    <property type="match status" value="2"/>
</dbReference>
<gene>
    <name evidence="12" type="ORF">XYLVIOL_LOCUS5136</name>
</gene>
<dbReference type="Pfam" id="PF00664">
    <property type="entry name" value="ABC_membrane"/>
    <property type="match status" value="2"/>
</dbReference>
<feature type="transmembrane region" description="Helical" evidence="9">
    <location>
        <begin position="105"/>
        <end position="131"/>
    </location>
</feature>
<dbReference type="InterPro" id="IPR044746">
    <property type="entry name" value="ABCC_6TM_D1"/>
</dbReference>
<dbReference type="InterPro" id="IPR003593">
    <property type="entry name" value="AAA+_ATPase"/>
</dbReference>
<dbReference type="CDD" id="cd03244">
    <property type="entry name" value="ABCC_MRP_domain2"/>
    <property type="match status" value="1"/>
</dbReference>
<dbReference type="PROSITE" id="PS00211">
    <property type="entry name" value="ABC_TRANSPORTER_1"/>
    <property type="match status" value="1"/>
</dbReference>
<dbReference type="InterPro" id="IPR050173">
    <property type="entry name" value="ABC_transporter_C-like"/>
</dbReference>
<dbReference type="PROSITE" id="PS50929">
    <property type="entry name" value="ABC_TM1F"/>
    <property type="match status" value="2"/>
</dbReference>
<evidence type="ECO:0000256" key="7">
    <source>
        <dbReference type="ARBA" id="ARBA00023136"/>
    </source>
</evidence>
<feature type="compositionally biased region" description="Low complexity" evidence="8">
    <location>
        <begin position="735"/>
        <end position="746"/>
    </location>
</feature>
<feature type="domain" description="ABC transmembrane type-1" evidence="11">
    <location>
        <begin position="108"/>
        <end position="377"/>
    </location>
</feature>
<accession>A0ABP1NNR8</accession>
<dbReference type="EMBL" id="CAXAJV020001292">
    <property type="protein sequence ID" value="CAL7941693.1"/>
    <property type="molecule type" value="Genomic_DNA"/>
</dbReference>
<sequence>MEAKFAYTKQNPQKCVNPISRLFLGWTKGIFLKGAKGILELSDLYHPLKEDESKVVTDRLEKFWNWELQKWEQKQKEMPYDEKLNKKKNTPRLEKALIRAFWKEYFCIGLLTACQYAILSVIMPLIISWIISYFKIDDATNSITKAEALSYGGYLILCLVLTVFVMHHSDLLSQEMGMKLRVACSSLVYRKMLRLSKVALNQITSGQVVNILSNDVSRFDEMCYYLNFIWITPIQIIVITVILWYKVGVSSLIGIGALLLITLPSDSIFIALIHKMRKVVALMTDKRVQLMNELINGIQVIKMYAWEEPFDRIVASIRANEITKIRHSIYIRGVYLAFVVFTTRVVLFITLSSYVLLGNIPRADLTFMLSSYFEVLQLTSTLLFPQALMLTGETLVSIKRLEELLLLQEQPRKIITSAEMHQNGQLKFKKKKQQEESIESIGMKKAKENSKLNDPEERPPVSITLKRVSANWTADQLPPTLCNVSMKVQGGELCLLVGPVGSGKSSILQLLLNELPLGAGNLSLYYNTCQGIGQDKVVDTSNFQISYASQEAWLFSGTIRENILFGQPYDKDRYMAVTKACALIKDFQQFPYGDMSNVGESGSALSGGQRARINLARAVYRQADIYLFDDPLSAVDARVAKHLFNKCIKVYLRGKTRIVATHQLQFVKQADNIAVLDRGSIKMQGSYEELSKSHEDFLDMINRIKSSVDVNKQNEKTEAIENSFLDSTSTRKSRVSTASNTSSVNSYNYENQELAPENNETTALGSFSHKVYTEYFRFGGSCFVLTALVAAFVISQAATTGNDYWVSYWINLEIIRKSVQNGTYPFNPQYYSYVLNGTYLSNVFNLDKYGLMTIDNALYVYTFCIVCCVMTVFAKNIFFMKVCLDASENLHKSMFSNVLRAVMTFFHHNNSGRILNRFSKDVGAMDEILPRVTLETIQIILVIIGILLMVVIVNNWMLIPLVVLSIFFFFGRIWFLKTTQSVKRLEGATKSPIFSHVNATLNGLATIRSSGSDIMELLQKQFDDLQDVHTGTWYMTIVIPVAFGLYLDILVVIFITCVCFSFILMNTGDTLAGNVGLAISQSLIMIGTLQYGVKQSGEMVANMTSVERILQYTNLPKESSWTSNNPPPADWPQNGQVTLKNVSMRYDKDEPPVLKNLNVTIEAGWKVGVVGRTGAGKSSLISALFRLFAEGLEGEIKIDDRDTSTLGLHELRSQISIIPQLPFLFSQTLRYNLDPFNTYDDKLLWDSLRQVELNDLTLDQKVAYSGSNLSNGERQLICLARAILRNNRILILDEATANIDPHTDNLIQRTIRTIFANCTVITIAHRLNTIIDSDRVIVMDTGNIVEFGCPYELLRDKPQGVFSQMVNNTGASMSQSLRDQAEMACMKNTRQISLNFSQRSSTSEEANVMTQSSL</sequence>
<dbReference type="Proteomes" id="UP001642520">
    <property type="component" value="Unassembled WGS sequence"/>
</dbReference>
<feature type="transmembrane region" description="Helical" evidence="9">
    <location>
        <begin position="369"/>
        <end position="390"/>
    </location>
</feature>
<dbReference type="Gene3D" id="1.20.1560.10">
    <property type="entry name" value="ABC transporter type 1, transmembrane domain"/>
    <property type="match status" value="2"/>
</dbReference>
<name>A0ABP1NNR8_XYLVO</name>
<keyword evidence="4" id="KW-0547">Nucleotide-binding</keyword>
<evidence type="ECO:0000256" key="4">
    <source>
        <dbReference type="ARBA" id="ARBA00022741"/>
    </source>
</evidence>
<evidence type="ECO:0000256" key="6">
    <source>
        <dbReference type="ARBA" id="ARBA00022989"/>
    </source>
</evidence>
<feature type="transmembrane region" description="Helical" evidence="9">
    <location>
        <begin position="1045"/>
        <end position="1065"/>
    </location>
</feature>
<evidence type="ECO:0000256" key="2">
    <source>
        <dbReference type="ARBA" id="ARBA00022448"/>
    </source>
</evidence>
<protein>
    <submittedName>
        <fullName evidence="12">Uncharacterized protein</fullName>
    </submittedName>
</protein>
<dbReference type="SUPFAM" id="SSF90123">
    <property type="entry name" value="ABC transporter transmembrane region"/>
    <property type="match status" value="2"/>
</dbReference>
<evidence type="ECO:0000259" key="10">
    <source>
        <dbReference type="PROSITE" id="PS50893"/>
    </source>
</evidence>
<comment type="subcellular location">
    <subcellularLocation>
        <location evidence="1">Membrane</location>
        <topology evidence="1">Multi-pass membrane protein</topology>
    </subcellularLocation>
</comment>
<dbReference type="InterPro" id="IPR003439">
    <property type="entry name" value="ABC_transporter-like_ATP-bd"/>
</dbReference>
<feature type="transmembrane region" description="Helical" evidence="9">
    <location>
        <begin position="224"/>
        <end position="245"/>
    </location>
</feature>
<dbReference type="Pfam" id="PF00005">
    <property type="entry name" value="ABC_tran"/>
    <property type="match status" value="2"/>
</dbReference>
<feature type="transmembrane region" description="Helical" evidence="9">
    <location>
        <begin position="858"/>
        <end position="878"/>
    </location>
</feature>
<dbReference type="InterPro" id="IPR011527">
    <property type="entry name" value="ABC1_TM_dom"/>
</dbReference>
<feature type="domain" description="ABC transporter" evidence="10">
    <location>
        <begin position="463"/>
        <end position="703"/>
    </location>
</feature>
<organism evidence="12 13">
    <name type="scientific">Xylocopa violacea</name>
    <name type="common">Violet carpenter bee</name>
    <name type="synonym">Apis violacea</name>
    <dbReference type="NCBI Taxonomy" id="135666"/>
    <lineage>
        <taxon>Eukaryota</taxon>
        <taxon>Metazoa</taxon>
        <taxon>Ecdysozoa</taxon>
        <taxon>Arthropoda</taxon>
        <taxon>Hexapoda</taxon>
        <taxon>Insecta</taxon>
        <taxon>Pterygota</taxon>
        <taxon>Neoptera</taxon>
        <taxon>Endopterygota</taxon>
        <taxon>Hymenoptera</taxon>
        <taxon>Apocrita</taxon>
        <taxon>Aculeata</taxon>
        <taxon>Apoidea</taxon>
        <taxon>Anthophila</taxon>
        <taxon>Apidae</taxon>
        <taxon>Xylocopa</taxon>
        <taxon>Xylocopa</taxon>
    </lineage>
</organism>
<keyword evidence="3 9" id="KW-0812">Transmembrane</keyword>
<dbReference type="CDD" id="cd18579">
    <property type="entry name" value="ABC_6TM_ABCC_D1"/>
    <property type="match status" value="1"/>
</dbReference>